<sequence length="110" mass="12783">MAVFEVVANNSHDEIAQYQMGRYISTNEALWKIYSYPMYELFLAVVHLAVHLKNGQRVYFTNENVQERVARPPATTLTTYFQLCASDEFARTLLYSDVTHYMCKSMLSII</sequence>
<dbReference type="EMBL" id="GGMS01005908">
    <property type="protein sequence ID" value="MBY75111.1"/>
    <property type="molecule type" value="Transcribed_RNA"/>
</dbReference>
<protein>
    <submittedName>
        <fullName evidence="1">Uncharacterized protein</fullName>
    </submittedName>
</protein>
<organism evidence="1">
    <name type="scientific">Sipha flava</name>
    <name type="common">yellow sugarcane aphid</name>
    <dbReference type="NCBI Taxonomy" id="143950"/>
    <lineage>
        <taxon>Eukaryota</taxon>
        <taxon>Metazoa</taxon>
        <taxon>Ecdysozoa</taxon>
        <taxon>Arthropoda</taxon>
        <taxon>Hexapoda</taxon>
        <taxon>Insecta</taxon>
        <taxon>Pterygota</taxon>
        <taxon>Neoptera</taxon>
        <taxon>Paraneoptera</taxon>
        <taxon>Hemiptera</taxon>
        <taxon>Sternorrhyncha</taxon>
        <taxon>Aphidomorpha</taxon>
        <taxon>Aphidoidea</taxon>
        <taxon>Aphididae</taxon>
        <taxon>Sipha</taxon>
    </lineage>
</organism>
<reference evidence="1" key="1">
    <citation type="submission" date="2018-04" db="EMBL/GenBank/DDBJ databases">
        <title>Transcriptome assembly of Sipha flava.</title>
        <authorList>
            <person name="Scully E.D."/>
            <person name="Geib S.M."/>
            <person name="Palmer N.A."/>
            <person name="Koch K."/>
            <person name="Bradshaw J."/>
            <person name="Heng-Moss T."/>
            <person name="Sarath G."/>
        </authorList>
    </citation>
    <scope>NUCLEOTIDE SEQUENCE</scope>
</reference>
<accession>A0A2S2QBU0</accession>
<gene>
    <name evidence="1" type="ORF">g.39337</name>
</gene>
<name>A0A2S2QBU0_9HEMI</name>
<evidence type="ECO:0000313" key="1">
    <source>
        <dbReference type="EMBL" id="MBY75111.1"/>
    </source>
</evidence>
<proteinExistence type="predicted"/>
<dbReference type="AlphaFoldDB" id="A0A2S2QBU0"/>
<dbReference type="OrthoDB" id="6606840at2759"/>